<feature type="transmembrane region" description="Helical" evidence="4">
    <location>
        <begin position="414"/>
        <end position="433"/>
    </location>
</feature>
<dbReference type="PROSITE" id="PS50850">
    <property type="entry name" value="MFS"/>
    <property type="match status" value="1"/>
</dbReference>
<feature type="transmembrane region" description="Helical" evidence="4">
    <location>
        <begin position="440"/>
        <end position="459"/>
    </location>
</feature>
<proteinExistence type="predicted"/>
<feature type="domain" description="Major facilitator superfamily (MFS) profile" evidence="5">
    <location>
        <begin position="374"/>
        <end position="556"/>
    </location>
</feature>
<dbReference type="AlphaFoldDB" id="I4CPE0"/>
<accession>I4CPE0</accession>
<evidence type="ECO:0000256" key="1">
    <source>
        <dbReference type="ARBA" id="ARBA00022692"/>
    </source>
</evidence>
<keyword evidence="1 4" id="KW-0812">Transmembrane</keyword>
<dbReference type="PATRIC" id="fig|1196835.3.peg.706"/>
<dbReference type="Pfam" id="PF01965">
    <property type="entry name" value="DJ-1_PfpI"/>
    <property type="match status" value="1"/>
</dbReference>
<name>I4CPE0_STUST</name>
<feature type="transmembrane region" description="Helical" evidence="4">
    <location>
        <begin position="529"/>
        <end position="547"/>
    </location>
</feature>
<dbReference type="InterPro" id="IPR029062">
    <property type="entry name" value="Class_I_gatase-like"/>
</dbReference>
<feature type="transmembrane region" description="Helical" evidence="4">
    <location>
        <begin position="262"/>
        <end position="284"/>
    </location>
</feature>
<dbReference type="Gene3D" id="1.20.1250.20">
    <property type="entry name" value="MFS general substrate transporter like domains"/>
    <property type="match status" value="1"/>
</dbReference>
<evidence type="ECO:0000256" key="4">
    <source>
        <dbReference type="SAM" id="Phobius"/>
    </source>
</evidence>
<dbReference type="SUPFAM" id="SSF52317">
    <property type="entry name" value="Class I glutamine amidotransferase-like"/>
    <property type="match status" value="1"/>
</dbReference>
<dbReference type="HOGENOM" id="CLU_489885_0_0_6"/>
<evidence type="ECO:0000256" key="2">
    <source>
        <dbReference type="ARBA" id="ARBA00022989"/>
    </source>
</evidence>
<keyword evidence="3 4" id="KW-0472">Membrane</keyword>
<dbReference type="InterPro" id="IPR011701">
    <property type="entry name" value="MFS"/>
</dbReference>
<dbReference type="EMBL" id="CP003677">
    <property type="protein sequence ID" value="AFM31947.1"/>
    <property type="molecule type" value="Genomic_DNA"/>
</dbReference>
<feature type="transmembrane region" description="Helical" evidence="4">
    <location>
        <begin position="329"/>
        <end position="349"/>
    </location>
</feature>
<feature type="transmembrane region" description="Helical" evidence="4">
    <location>
        <begin position="237"/>
        <end position="256"/>
    </location>
</feature>
<feature type="transmembrane region" description="Helical" evidence="4">
    <location>
        <begin position="180"/>
        <end position="202"/>
    </location>
</feature>
<dbReference type="InterPro" id="IPR020846">
    <property type="entry name" value="MFS_dom"/>
</dbReference>
<dbReference type="PANTHER" id="PTHR23534">
    <property type="entry name" value="MFS PERMEASE"/>
    <property type="match status" value="1"/>
</dbReference>
<dbReference type="Proteomes" id="UP000006063">
    <property type="component" value="Chromosome"/>
</dbReference>
<keyword evidence="2 4" id="KW-1133">Transmembrane helix</keyword>
<evidence type="ECO:0000313" key="7">
    <source>
        <dbReference type="Proteomes" id="UP000006063"/>
    </source>
</evidence>
<dbReference type="InterPro" id="IPR002818">
    <property type="entry name" value="DJ-1/PfpI"/>
</dbReference>
<dbReference type="KEGG" id="psc:A458_03465"/>
<dbReference type="eggNOG" id="COG4977">
    <property type="taxonomic scope" value="Bacteria"/>
</dbReference>
<feature type="transmembrane region" description="Helical" evidence="4">
    <location>
        <begin position="370"/>
        <end position="394"/>
    </location>
</feature>
<dbReference type="InterPro" id="IPR036259">
    <property type="entry name" value="MFS_trans_sf"/>
</dbReference>
<dbReference type="GO" id="GO:0022857">
    <property type="term" value="F:transmembrane transporter activity"/>
    <property type="evidence" value="ECO:0007669"/>
    <property type="project" value="InterPro"/>
</dbReference>
<dbReference type="SUPFAM" id="SSF103473">
    <property type="entry name" value="MFS general substrate transporter"/>
    <property type="match status" value="1"/>
</dbReference>
<evidence type="ECO:0000313" key="6">
    <source>
        <dbReference type="EMBL" id="AFM31947.1"/>
    </source>
</evidence>
<dbReference type="eggNOG" id="COG2814">
    <property type="taxonomic scope" value="Bacteria"/>
</dbReference>
<dbReference type="CDD" id="cd03137">
    <property type="entry name" value="GATase1_AraC_1"/>
    <property type="match status" value="1"/>
</dbReference>
<evidence type="ECO:0000259" key="5">
    <source>
        <dbReference type="PROSITE" id="PS50850"/>
    </source>
</evidence>
<dbReference type="Gene3D" id="3.40.50.880">
    <property type="match status" value="1"/>
</dbReference>
<feature type="transmembrane region" description="Helical" evidence="4">
    <location>
        <begin position="296"/>
        <end position="317"/>
    </location>
</feature>
<feature type="transmembrane region" description="Helical" evidence="4">
    <location>
        <begin position="208"/>
        <end position="230"/>
    </location>
</feature>
<gene>
    <name evidence="6" type="ORF">A458_03465</name>
</gene>
<dbReference type="Pfam" id="PF07690">
    <property type="entry name" value="MFS_1"/>
    <property type="match status" value="1"/>
</dbReference>
<organism evidence="6 7">
    <name type="scientific">Stutzerimonas stutzeri CCUG 29243</name>
    <dbReference type="NCBI Taxonomy" id="1196835"/>
    <lineage>
        <taxon>Bacteria</taxon>
        <taxon>Pseudomonadati</taxon>
        <taxon>Pseudomonadota</taxon>
        <taxon>Gammaproteobacteria</taxon>
        <taxon>Pseudomonadales</taxon>
        <taxon>Pseudomonadaceae</taxon>
        <taxon>Stutzerimonas</taxon>
    </lineage>
</organism>
<evidence type="ECO:0000256" key="3">
    <source>
        <dbReference type="ARBA" id="ARBA00023136"/>
    </source>
</evidence>
<reference evidence="6 7" key="1">
    <citation type="journal article" date="2012" name="J. Bacteriol.">
        <title>Complete Genome Sequence of the Naphthalene-Degrading Bacterium Pseudomonas stutzeri AN10 (CCUG 29243).</title>
        <authorList>
            <person name="Brunet-Galmes I."/>
            <person name="Busquets A."/>
            <person name="Pena A."/>
            <person name="Gomila M."/>
            <person name="Nogales B."/>
            <person name="Garcia-Valdes E."/>
            <person name="Lalucat J."/>
            <person name="Bennasar A."/>
            <person name="Bosch R."/>
        </authorList>
    </citation>
    <scope>NUCLEOTIDE SEQUENCE [LARGE SCALE GENOMIC DNA]</scope>
    <source>
        <strain evidence="6 7">CCUG 29243</strain>
    </source>
</reference>
<dbReference type="PANTHER" id="PTHR23534:SF1">
    <property type="entry name" value="MAJOR FACILITATOR SUPERFAMILY PROTEIN"/>
    <property type="match status" value="1"/>
</dbReference>
<protein>
    <submittedName>
        <fullName evidence="6">MFS family transporter</fullName>
    </submittedName>
</protein>
<sequence>MDATRTVACLIYPDVMSLDVTGPMQVFASANVERQRQGLPRHYELMLLAASVGPLATSAGLKLVADASWAVCDPATLDTLLVPGGVGVDAQKHDQPLLDWLRAAEPRVRRLGSVCSGALILAEAGLFDGRKATTHWADLAALGTYPTIEVQGDRLHTYDPTDPQAAHLFSSAGVTAGIDLALFWSCSMTGIIFTSIVGLRLAPAAGLATLPLALLMLGGLLALQPLAGLMQRRGRRAGFLIGALAGVLGGLISALSLWLDSFTLLCLGALPIGAYQASAMYYRFAALEAVSDAFKGRATACVIGGGVLAALIAPTLGHLARDLASVPFAGTYLLIASLAALGVLVLAGLPASSGTPGVQAAPSAVSWQALLARPTIRAAVLTTAAGHGLMILVMNATPLAMHGEGLDLQASGQVIQWHMLGMFLPAFVAGPLVDRFGCRLVACVGGGLLIASAVVALLGVSHWHFLLSSCLLGIGWNLMLVAGTTQLGQGHAASERARAQGLMELSNGSVAAVMSFASGALIAQAGWAAVNIGLLPIVTLVVLAQVAQGYRQRQAV</sequence>